<comment type="caution">
    <text evidence="10">The sequence shown here is derived from an EMBL/GenBank/DDBJ whole genome shotgun (WGS) entry which is preliminary data.</text>
</comment>
<evidence type="ECO:0000256" key="3">
    <source>
        <dbReference type="ARBA" id="ARBA00022737"/>
    </source>
</evidence>
<protein>
    <recommendedName>
        <fullName evidence="9">C2H2-type domain-containing protein</fullName>
    </recommendedName>
</protein>
<evidence type="ECO:0000313" key="11">
    <source>
        <dbReference type="Proteomes" id="UP000678393"/>
    </source>
</evidence>
<evidence type="ECO:0000256" key="8">
    <source>
        <dbReference type="SAM" id="MobiDB-lite"/>
    </source>
</evidence>
<dbReference type="GO" id="GO:0008270">
    <property type="term" value="F:zinc ion binding"/>
    <property type="evidence" value="ECO:0007669"/>
    <property type="project" value="UniProtKB-KW"/>
</dbReference>
<dbReference type="GO" id="GO:0000981">
    <property type="term" value="F:DNA-binding transcription factor activity, RNA polymerase II-specific"/>
    <property type="evidence" value="ECO:0007669"/>
    <property type="project" value="TreeGrafter"/>
</dbReference>
<feature type="compositionally biased region" description="Low complexity" evidence="8">
    <location>
        <begin position="347"/>
        <end position="382"/>
    </location>
</feature>
<keyword evidence="4 7" id="KW-0863">Zinc-finger</keyword>
<dbReference type="SMART" id="SM00355">
    <property type="entry name" value="ZnF_C2H2"/>
    <property type="match status" value="3"/>
</dbReference>
<evidence type="ECO:0000256" key="2">
    <source>
        <dbReference type="ARBA" id="ARBA00022723"/>
    </source>
</evidence>
<dbReference type="Gene3D" id="3.30.160.60">
    <property type="entry name" value="Classic Zinc Finger"/>
    <property type="match status" value="3"/>
</dbReference>
<keyword evidence="6" id="KW-0539">Nucleus</keyword>
<keyword evidence="3" id="KW-0677">Repeat</keyword>
<dbReference type="PROSITE" id="PS50157">
    <property type="entry name" value="ZINC_FINGER_C2H2_2"/>
    <property type="match status" value="3"/>
</dbReference>
<dbReference type="PANTHER" id="PTHR23235:SF120">
    <property type="entry name" value="KRUPPEL-LIKE FACTOR 15"/>
    <property type="match status" value="1"/>
</dbReference>
<feature type="region of interest" description="Disordered" evidence="8">
    <location>
        <begin position="312"/>
        <end position="383"/>
    </location>
</feature>
<comment type="subcellular location">
    <subcellularLocation>
        <location evidence="1">Nucleus</location>
    </subcellularLocation>
</comment>
<proteinExistence type="predicted"/>
<keyword evidence="2" id="KW-0479">Metal-binding</keyword>
<feature type="domain" description="C2H2-type" evidence="9">
    <location>
        <begin position="419"/>
        <end position="448"/>
    </location>
</feature>
<evidence type="ECO:0000256" key="5">
    <source>
        <dbReference type="ARBA" id="ARBA00022833"/>
    </source>
</evidence>
<dbReference type="PANTHER" id="PTHR23235">
    <property type="entry name" value="KRUEPPEL-LIKE TRANSCRIPTION FACTOR"/>
    <property type="match status" value="1"/>
</dbReference>
<dbReference type="GO" id="GO:0000978">
    <property type="term" value="F:RNA polymerase II cis-regulatory region sequence-specific DNA binding"/>
    <property type="evidence" value="ECO:0007669"/>
    <property type="project" value="TreeGrafter"/>
</dbReference>
<dbReference type="FunFam" id="3.30.160.60:FF:000125">
    <property type="entry name" value="Putative zinc finger protein 143"/>
    <property type="match status" value="1"/>
</dbReference>
<dbReference type="AlphaFoldDB" id="A0A8S3ZMB7"/>
<dbReference type="InterPro" id="IPR013087">
    <property type="entry name" value="Znf_C2H2_type"/>
</dbReference>
<evidence type="ECO:0000256" key="7">
    <source>
        <dbReference type="PROSITE-ProRule" id="PRU00042"/>
    </source>
</evidence>
<evidence type="ECO:0000313" key="10">
    <source>
        <dbReference type="EMBL" id="CAG5128910.1"/>
    </source>
</evidence>
<dbReference type="FunFam" id="3.30.160.60:FF:000018">
    <property type="entry name" value="Krueppel-like factor 15"/>
    <property type="match status" value="1"/>
</dbReference>
<evidence type="ECO:0000256" key="4">
    <source>
        <dbReference type="ARBA" id="ARBA00022771"/>
    </source>
</evidence>
<organism evidence="10 11">
    <name type="scientific">Candidula unifasciata</name>
    <dbReference type="NCBI Taxonomy" id="100452"/>
    <lineage>
        <taxon>Eukaryota</taxon>
        <taxon>Metazoa</taxon>
        <taxon>Spiralia</taxon>
        <taxon>Lophotrochozoa</taxon>
        <taxon>Mollusca</taxon>
        <taxon>Gastropoda</taxon>
        <taxon>Heterobranchia</taxon>
        <taxon>Euthyneura</taxon>
        <taxon>Panpulmonata</taxon>
        <taxon>Eupulmonata</taxon>
        <taxon>Stylommatophora</taxon>
        <taxon>Helicina</taxon>
        <taxon>Helicoidea</taxon>
        <taxon>Geomitridae</taxon>
        <taxon>Candidula</taxon>
    </lineage>
</organism>
<sequence length="475" mass="52651">MKDFCETIAMNDLSLTFSDDILSPFSDQKTLSELNDSPDFCDDFGFDPSITLFNFNDDVIMNDYLFSRDTGFGCGDQNDGQNFDTVVLNSLKKESSELKDFDSFFSCQVDSDTDSRKRRPLPHVEEAFGYKITKNKNIKNGSCGSRYGVNTHFPPEINTSCSATNNVNCLCDQTFEHGNCLHYDRSSTNSSCSGLSEFSNSEPSDWESPKDSNKDMVVLGVDISNLMHDYAMKSLPDEASCAIVTKQRSVSSRNSIYAHETFQYLSNPGAQQPCFYASSSSTPASLLSSSSHYIPAGTSLLRKSNVLVNRTKVNSNNKLPHGVGPRMTSTGIDPMLSTYQIQGHPQSPSSSPCSLDSSGSYSSSSSSSPSSASSPSISGQGSKTEEKIYPCTYNDCNKVYSKSSHLKSHLRRHTGEKPFHCSWPDCGWKFSRSDELARHKRSHSGVKPYKCDICTKCFSRSDHLAKHRKVHRKNR</sequence>
<evidence type="ECO:0000256" key="1">
    <source>
        <dbReference type="ARBA" id="ARBA00004123"/>
    </source>
</evidence>
<feature type="domain" description="C2H2-type" evidence="9">
    <location>
        <begin position="449"/>
        <end position="475"/>
    </location>
</feature>
<dbReference type="FunFam" id="3.30.160.60:FF:000624">
    <property type="entry name" value="zinc finger protein 697"/>
    <property type="match status" value="1"/>
</dbReference>
<keyword evidence="11" id="KW-1185">Reference proteome</keyword>
<name>A0A8S3ZMB7_9EUPU</name>
<dbReference type="EMBL" id="CAJHNH020003268">
    <property type="protein sequence ID" value="CAG5128910.1"/>
    <property type="molecule type" value="Genomic_DNA"/>
</dbReference>
<gene>
    <name evidence="10" type="ORF">CUNI_LOCUS14468</name>
</gene>
<evidence type="ECO:0000259" key="9">
    <source>
        <dbReference type="PROSITE" id="PS50157"/>
    </source>
</evidence>
<feature type="compositionally biased region" description="Polar residues" evidence="8">
    <location>
        <begin position="327"/>
        <end position="346"/>
    </location>
</feature>
<dbReference type="OrthoDB" id="4748970at2759"/>
<dbReference type="PROSITE" id="PS00028">
    <property type="entry name" value="ZINC_FINGER_C2H2_1"/>
    <property type="match status" value="3"/>
</dbReference>
<reference evidence="10" key="1">
    <citation type="submission" date="2021-04" db="EMBL/GenBank/DDBJ databases">
        <authorList>
            <consortium name="Molecular Ecology Group"/>
        </authorList>
    </citation>
    <scope>NUCLEOTIDE SEQUENCE</scope>
</reference>
<dbReference type="GO" id="GO:0005634">
    <property type="term" value="C:nucleus"/>
    <property type="evidence" value="ECO:0007669"/>
    <property type="project" value="UniProtKB-SubCell"/>
</dbReference>
<dbReference type="InterPro" id="IPR036236">
    <property type="entry name" value="Znf_C2H2_sf"/>
</dbReference>
<dbReference type="Proteomes" id="UP000678393">
    <property type="component" value="Unassembled WGS sequence"/>
</dbReference>
<feature type="domain" description="C2H2-type" evidence="9">
    <location>
        <begin position="389"/>
        <end position="418"/>
    </location>
</feature>
<accession>A0A8S3ZMB7</accession>
<dbReference type="Pfam" id="PF00096">
    <property type="entry name" value="zf-C2H2"/>
    <property type="match status" value="3"/>
</dbReference>
<dbReference type="SUPFAM" id="SSF57667">
    <property type="entry name" value="beta-beta-alpha zinc fingers"/>
    <property type="match status" value="2"/>
</dbReference>
<keyword evidence="5" id="KW-0862">Zinc</keyword>
<evidence type="ECO:0000256" key="6">
    <source>
        <dbReference type="ARBA" id="ARBA00023242"/>
    </source>
</evidence>